<comment type="caution">
    <text evidence="2">The sequence shown here is derived from an EMBL/GenBank/DDBJ whole genome shotgun (WGS) entry which is preliminary data.</text>
</comment>
<dbReference type="RefSeq" id="WP_307206257.1">
    <property type="nucleotide sequence ID" value="NZ_JAUSSU010000009.1"/>
</dbReference>
<gene>
    <name evidence="2" type="ORF">J2T15_004322</name>
</gene>
<proteinExistence type="predicted"/>
<keyword evidence="1" id="KW-0812">Transmembrane</keyword>
<dbReference type="EMBL" id="JAUSSU010000009">
    <property type="protein sequence ID" value="MDQ0114865.1"/>
    <property type="molecule type" value="Genomic_DNA"/>
</dbReference>
<evidence type="ECO:0000313" key="2">
    <source>
        <dbReference type="EMBL" id="MDQ0114865.1"/>
    </source>
</evidence>
<protein>
    <submittedName>
        <fullName evidence="2">Uncharacterized protein</fullName>
    </submittedName>
</protein>
<accession>A0ABT9U830</accession>
<sequence length="151" mass="18017">MLVKVMSVFNCDSEKLFHEVKKSKSLVYIGKPLVKFVQLPKHPLPEVWEDGKYPIKMYILGFIPMGKQWIVISVHNDNKRIRDNGYSNLIKKWDHNIHLTDIGDNKTLYVDTIDINAGILTYFIVLFANVFYRWRQKRWRKLINNKFNYNV</sequence>
<feature type="transmembrane region" description="Helical" evidence="1">
    <location>
        <begin position="115"/>
        <end position="132"/>
    </location>
</feature>
<keyword evidence="1" id="KW-1133">Transmembrane helix</keyword>
<keyword evidence="3" id="KW-1185">Reference proteome</keyword>
<organism evidence="2 3">
    <name type="scientific">Paenibacillus harenae</name>
    <dbReference type="NCBI Taxonomy" id="306543"/>
    <lineage>
        <taxon>Bacteria</taxon>
        <taxon>Bacillati</taxon>
        <taxon>Bacillota</taxon>
        <taxon>Bacilli</taxon>
        <taxon>Bacillales</taxon>
        <taxon>Paenibacillaceae</taxon>
        <taxon>Paenibacillus</taxon>
    </lineage>
</organism>
<dbReference type="Proteomes" id="UP001229346">
    <property type="component" value="Unassembled WGS sequence"/>
</dbReference>
<evidence type="ECO:0000313" key="3">
    <source>
        <dbReference type="Proteomes" id="UP001229346"/>
    </source>
</evidence>
<evidence type="ECO:0000256" key="1">
    <source>
        <dbReference type="SAM" id="Phobius"/>
    </source>
</evidence>
<reference evidence="2 3" key="1">
    <citation type="submission" date="2023-07" db="EMBL/GenBank/DDBJ databases">
        <title>Sorghum-associated microbial communities from plants grown in Nebraska, USA.</title>
        <authorList>
            <person name="Schachtman D."/>
        </authorList>
    </citation>
    <scope>NUCLEOTIDE SEQUENCE [LARGE SCALE GENOMIC DNA]</scope>
    <source>
        <strain evidence="2 3">CC482</strain>
    </source>
</reference>
<name>A0ABT9U830_PAEHA</name>
<keyword evidence="1" id="KW-0472">Membrane</keyword>